<dbReference type="EC" id="7.2.2.10" evidence="15"/>
<evidence type="ECO:0000256" key="16">
    <source>
        <dbReference type="SAM" id="MobiDB-lite"/>
    </source>
</evidence>
<sequence>MPVTRAFSRSLSRSKSPPYSPINETLTQEKTSTDELLTSLNQAQALGNNLAQLKSIGGVKEVLRRLHSTVDRGISLATVETRRELFGENSLPSSPRKSFMELFVDTFDDATLKILIAAALVSLAIGIYDDPATGYVEGCAILAAVLIVSVVTAGNDYQKESQFRELSAESERLDVVVVRDGMHWQIPVDQIVVGDIVCLETGDQIPCDGILVHLDGGGSLQVDESALTGEPIDVDKTLEDDPFLLSGCTVEHGSARLVAIAVGKSSQWGIIKSHLEKEQEQTPLQEKLDDMAAMIGYVGMAAAGATFIAMMAIKIFVQPEYLKEHTILSYALEAFIIGVTIVVVAVPEGLPLAVTISLAFSTKKMLADQNLIRHLAACETMGNATNICSDKTGTLTENRMTVVKGMFADTRCDDTINRVPVLISDKSLQIILEGIACCTTAKVIKSEDGDRPVIIGNKTEAALLLLAQSAWSRKDNTDKRRAAANFGQPGGSRIFPFSSQRKRMSVLVTKQNTIDLTGSRANKPTWTLYHKGAAELCLTDCSRYLGIDGTEHTMTNEKRAEFERMIQSFASKALRCVALCHRDNVQDVCDPSNISEKECAQKLERDMCLDAITGIMDPLRPDVIEAVATCQKAGIFVRMVTGDNLDTAEAIAKEAGIFTKGGLSMLGEDFRKLTPAQLDEILPRLQVLARSSPEDKHKLVQRLNGALIPATAEEWLEAHPGRDFEKEKNLILPGFKDEWASSRNGVGEVVGVTGDGTNDGPALKAADVGLSMGLSGTDVAKKASDIIIMDDNFASIVKAVLWGRSVFDNIRRFLQFQLTVNVVALTITFLSAVVGYQPPLNAVMMLWVNLIMDTMGALALGTEPPRAELLDRRPYRRDASLISRPMWRNILCQATYQLIVLVVLLNRGPRFFGCEDGSRQHFTIIFNAFVFCQVFNEFNAREIGDRFDPIRSITQSPIFLMVIFFTVASQWLLVEYGGDFTQTYPLSLDEWKYTVVLGAGSLPVGYLMRMIPVTEAPESFAGIERNGGKKTKKSLLTWLLLALIPILAFLVSQLYHEIAEVAHDTDDNAFQEQFVQDL</sequence>
<dbReference type="SUPFAM" id="SSF81665">
    <property type="entry name" value="Calcium ATPase, transmembrane domain M"/>
    <property type="match status" value="1"/>
</dbReference>
<comment type="similarity">
    <text evidence="15">Belongs to the cation transport ATPase (P-type) (TC 3.A.3) family.</text>
</comment>
<dbReference type="SFLD" id="SFLDF00027">
    <property type="entry name" value="p-type_atpase"/>
    <property type="match status" value="1"/>
</dbReference>
<dbReference type="InterPro" id="IPR018303">
    <property type="entry name" value="ATPase_P-typ_P_site"/>
</dbReference>
<evidence type="ECO:0000256" key="5">
    <source>
        <dbReference type="ARBA" id="ARBA00022723"/>
    </source>
</evidence>
<dbReference type="PANTHER" id="PTHR24093:SF369">
    <property type="entry name" value="CALCIUM-TRANSPORTING ATPASE"/>
    <property type="match status" value="1"/>
</dbReference>
<comment type="catalytic activity">
    <reaction evidence="14 15">
        <text>Ca(2+)(in) + ATP + H2O = Ca(2+)(out) + ADP + phosphate + H(+)</text>
        <dbReference type="Rhea" id="RHEA:18105"/>
        <dbReference type="ChEBI" id="CHEBI:15377"/>
        <dbReference type="ChEBI" id="CHEBI:15378"/>
        <dbReference type="ChEBI" id="CHEBI:29108"/>
        <dbReference type="ChEBI" id="CHEBI:30616"/>
        <dbReference type="ChEBI" id="CHEBI:43474"/>
        <dbReference type="ChEBI" id="CHEBI:456216"/>
        <dbReference type="EC" id="7.2.2.10"/>
    </reaction>
</comment>
<comment type="function">
    <text evidence="15">Catalyzes the hydrolysis of ATP coupled with the transport of calcium.</text>
</comment>
<keyword evidence="5" id="KW-0479">Metal-binding</keyword>
<evidence type="ECO:0000256" key="8">
    <source>
        <dbReference type="ARBA" id="ARBA00022840"/>
    </source>
</evidence>
<name>A0A1Z5KNZ1_FISSO</name>
<dbReference type="GO" id="GO:0005524">
    <property type="term" value="F:ATP binding"/>
    <property type="evidence" value="ECO:0007669"/>
    <property type="project" value="UniProtKB-KW"/>
</dbReference>
<evidence type="ECO:0000256" key="10">
    <source>
        <dbReference type="ARBA" id="ARBA00022967"/>
    </source>
</evidence>
<gene>
    <name evidence="18" type="ORF">FisN_16Lh303</name>
</gene>
<dbReference type="SUPFAM" id="SSF56784">
    <property type="entry name" value="HAD-like"/>
    <property type="match status" value="1"/>
</dbReference>
<dbReference type="Pfam" id="PF13246">
    <property type="entry name" value="Cation_ATPase"/>
    <property type="match status" value="1"/>
</dbReference>
<feature type="domain" description="Cation-transporting P-type ATPase N-terminal" evidence="17">
    <location>
        <begin position="52"/>
        <end position="127"/>
    </location>
</feature>
<keyword evidence="9" id="KW-0460">Magnesium</keyword>
<keyword evidence="11 15" id="KW-1133">Transmembrane helix</keyword>
<feature type="transmembrane region" description="Helical" evidence="15">
    <location>
        <begin position="1035"/>
        <end position="1055"/>
    </location>
</feature>
<dbReference type="NCBIfam" id="TIGR01517">
    <property type="entry name" value="ATPase-IIB_Ca"/>
    <property type="match status" value="1"/>
</dbReference>
<dbReference type="EMBL" id="BDSP01000263">
    <property type="protein sequence ID" value="GAX27999.1"/>
    <property type="molecule type" value="Genomic_DNA"/>
</dbReference>
<dbReference type="Pfam" id="PF00689">
    <property type="entry name" value="Cation_ATPase_C"/>
    <property type="match status" value="1"/>
</dbReference>
<evidence type="ECO:0000256" key="13">
    <source>
        <dbReference type="ARBA" id="ARBA00023136"/>
    </source>
</evidence>
<dbReference type="GO" id="GO:0005388">
    <property type="term" value="F:P-type calcium transporter activity"/>
    <property type="evidence" value="ECO:0007669"/>
    <property type="project" value="UniProtKB-EC"/>
</dbReference>
<evidence type="ECO:0000256" key="7">
    <source>
        <dbReference type="ARBA" id="ARBA00022837"/>
    </source>
</evidence>
<feature type="region of interest" description="Disordered" evidence="16">
    <location>
        <begin position="1"/>
        <end position="24"/>
    </location>
</feature>
<dbReference type="SMART" id="SM00831">
    <property type="entry name" value="Cation_ATPase_N"/>
    <property type="match status" value="1"/>
</dbReference>
<keyword evidence="8 15" id="KW-0067">ATP-binding</keyword>
<dbReference type="InterPro" id="IPR036412">
    <property type="entry name" value="HAD-like_sf"/>
</dbReference>
<dbReference type="Pfam" id="PF00122">
    <property type="entry name" value="E1-E2_ATPase"/>
    <property type="match status" value="1"/>
</dbReference>
<keyword evidence="18" id="KW-0378">Hydrolase</keyword>
<evidence type="ECO:0000256" key="9">
    <source>
        <dbReference type="ARBA" id="ARBA00022842"/>
    </source>
</evidence>
<keyword evidence="19" id="KW-1185">Reference proteome</keyword>
<keyword evidence="12 15" id="KW-0406">Ion transport</keyword>
<evidence type="ECO:0000256" key="12">
    <source>
        <dbReference type="ARBA" id="ARBA00023065"/>
    </source>
</evidence>
<dbReference type="GO" id="GO:0016887">
    <property type="term" value="F:ATP hydrolysis activity"/>
    <property type="evidence" value="ECO:0007669"/>
    <property type="project" value="InterPro"/>
</dbReference>
<evidence type="ECO:0000259" key="17">
    <source>
        <dbReference type="SMART" id="SM00831"/>
    </source>
</evidence>
<dbReference type="InParanoid" id="A0A1Z5KNZ1"/>
<dbReference type="OrthoDB" id="116380at2759"/>
<comment type="caution">
    <text evidence="15">Lacks conserved residue(s) required for the propagation of feature annotation.</text>
</comment>
<keyword evidence="13 15" id="KW-0472">Membrane</keyword>
<dbReference type="PRINTS" id="PR00121">
    <property type="entry name" value="NAKATPASE"/>
</dbReference>
<feature type="compositionally biased region" description="Polar residues" evidence="16">
    <location>
        <begin position="7"/>
        <end position="24"/>
    </location>
</feature>
<proteinExistence type="inferred from homology"/>
<dbReference type="SUPFAM" id="SSF81660">
    <property type="entry name" value="Metal cation-transporting ATPase, ATP-binding domain N"/>
    <property type="match status" value="1"/>
</dbReference>
<keyword evidence="4 15" id="KW-0812">Transmembrane</keyword>
<dbReference type="NCBIfam" id="TIGR01494">
    <property type="entry name" value="ATPase_P-type"/>
    <property type="match status" value="2"/>
</dbReference>
<keyword evidence="7 15" id="KW-0106">Calcium</keyword>
<dbReference type="GO" id="GO:0012505">
    <property type="term" value="C:endomembrane system"/>
    <property type="evidence" value="ECO:0007669"/>
    <property type="project" value="UniProtKB-SubCell"/>
</dbReference>
<evidence type="ECO:0000313" key="19">
    <source>
        <dbReference type="Proteomes" id="UP000198406"/>
    </source>
</evidence>
<dbReference type="InterPro" id="IPR006068">
    <property type="entry name" value="ATPase_P-typ_cation-transptr_C"/>
</dbReference>
<keyword evidence="3 15" id="KW-0109">Calcium transport</keyword>
<evidence type="ECO:0000313" key="18">
    <source>
        <dbReference type="EMBL" id="GAX27999.1"/>
    </source>
</evidence>
<dbReference type="Proteomes" id="UP000198406">
    <property type="component" value="Unassembled WGS sequence"/>
</dbReference>
<dbReference type="PANTHER" id="PTHR24093">
    <property type="entry name" value="CATION TRANSPORTING ATPASE"/>
    <property type="match status" value="1"/>
</dbReference>
<dbReference type="GO" id="GO:0046872">
    <property type="term" value="F:metal ion binding"/>
    <property type="evidence" value="ECO:0007669"/>
    <property type="project" value="UniProtKB-KW"/>
</dbReference>
<organism evidence="18 19">
    <name type="scientific">Fistulifera solaris</name>
    <name type="common">Oleaginous diatom</name>
    <dbReference type="NCBI Taxonomy" id="1519565"/>
    <lineage>
        <taxon>Eukaryota</taxon>
        <taxon>Sar</taxon>
        <taxon>Stramenopiles</taxon>
        <taxon>Ochrophyta</taxon>
        <taxon>Bacillariophyta</taxon>
        <taxon>Bacillariophyceae</taxon>
        <taxon>Bacillariophycidae</taxon>
        <taxon>Naviculales</taxon>
        <taxon>Naviculaceae</taxon>
        <taxon>Fistulifera</taxon>
    </lineage>
</organism>
<evidence type="ECO:0000256" key="14">
    <source>
        <dbReference type="ARBA" id="ARBA00048694"/>
    </source>
</evidence>
<protein>
    <recommendedName>
        <fullName evidence="15">Calcium-transporting ATPase</fullName>
        <ecNumber evidence="15">7.2.2.10</ecNumber>
    </recommendedName>
</protein>
<dbReference type="SFLD" id="SFLDS00003">
    <property type="entry name" value="Haloacid_Dehalogenase"/>
    <property type="match status" value="1"/>
</dbReference>
<dbReference type="PRINTS" id="PR00119">
    <property type="entry name" value="CATATPASE"/>
</dbReference>
<evidence type="ECO:0000256" key="3">
    <source>
        <dbReference type="ARBA" id="ARBA00022568"/>
    </source>
</evidence>
<feature type="transmembrane region" description="Helical" evidence="15">
    <location>
        <begin position="818"/>
        <end position="836"/>
    </location>
</feature>
<feature type="transmembrane region" description="Helical" evidence="15">
    <location>
        <begin position="335"/>
        <end position="360"/>
    </location>
</feature>
<dbReference type="SUPFAM" id="SSF81653">
    <property type="entry name" value="Calcium ATPase, transduction domain A"/>
    <property type="match status" value="1"/>
</dbReference>
<dbReference type="GO" id="GO:0005886">
    <property type="term" value="C:plasma membrane"/>
    <property type="evidence" value="ECO:0007669"/>
    <property type="project" value="TreeGrafter"/>
</dbReference>
<dbReference type="Pfam" id="PF00690">
    <property type="entry name" value="Cation_ATPase_N"/>
    <property type="match status" value="1"/>
</dbReference>
<keyword evidence="10" id="KW-1278">Translocase</keyword>
<dbReference type="InterPro" id="IPR044492">
    <property type="entry name" value="P_typ_ATPase_HD_dom"/>
</dbReference>
<dbReference type="FunFam" id="1.20.1110.10:FF:000039">
    <property type="entry name" value="Calcium-transporting ATPase"/>
    <property type="match status" value="1"/>
</dbReference>
<evidence type="ECO:0000256" key="2">
    <source>
        <dbReference type="ARBA" id="ARBA00022448"/>
    </source>
</evidence>
<evidence type="ECO:0000256" key="6">
    <source>
        <dbReference type="ARBA" id="ARBA00022741"/>
    </source>
</evidence>
<comment type="subcellular location">
    <subcellularLocation>
        <location evidence="1">Endomembrane system</location>
        <topology evidence="1">Multi-pass membrane protein</topology>
    </subcellularLocation>
    <subcellularLocation>
        <location evidence="15">Membrane</location>
        <topology evidence="15">Multi-pass membrane protein</topology>
    </subcellularLocation>
</comment>
<evidence type="ECO:0000256" key="1">
    <source>
        <dbReference type="ARBA" id="ARBA00004127"/>
    </source>
</evidence>
<dbReference type="SFLD" id="SFLDG00002">
    <property type="entry name" value="C1.7:_P-type_atpase_like"/>
    <property type="match status" value="1"/>
</dbReference>
<reference evidence="18 19" key="1">
    <citation type="journal article" date="2015" name="Plant Cell">
        <title>Oil accumulation by the oleaginous diatom Fistulifera solaris as revealed by the genome and transcriptome.</title>
        <authorList>
            <person name="Tanaka T."/>
            <person name="Maeda Y."/>
            <person name="Veluchamy A."/>
            <person name="Tanaka M."/>
            <person name="Abida H."/>
            <person name="Marechal E."/>
            <person name="Bowler C."/>
            <person name="Muto M."/>
            <person name="Sunaga Y."/>
            <person name="Tanaka M."/>
            <person name="Yoshino T."/>
            <person name="Taniguchi T."/>
            <person name="Fukuda Y."/>
            <person name="Nemoto M."/>
            <person name="Matsumoto M."/>
            <person name="Wong P.S."/>
            <person name="Aburatani S."/>
            <person name="Fujibuchi W."/>
        </authorList>
    </citation>
    <scope>NUCLEOTIDE SEQUENCE [LARGE SCALE GENOMIC DNA]</scope>
    <source>
        <strain evidence="18 19">JPCC DA0580</strain>
    </source>
</reference>
<dbReference type="InterPro" id="IPR023298">
    <property type="entry name" value="ATPase_P-typ_TM_dom_sf"/>
</dbReference>
<dbReference type="PROSITE" id="PS00154">
    <property type="entry name" value="ATPASE_E1_E2"/>
    <property type="match status" value="1"/>
</dbReference>
<dbReference type="Gene3D" id="3.40.1110.10">
    <property type="entry name" value="Calcium-transporting ATPase, cytoplasmic domain N"/>
    <property type="match status" value="1"/>
</dbReference>
<dbReference type="Gene3D" id="1.20.1110.10">
    <property type="entry name" value="Calcium-transporting ATPase, transmembrane domain"/>
    <property type="match status" value="2"/>
</dbReference>
<dbReference type="InterPro" id="IPR008250">
    <property type="entry name" value="ATPase_P-typ_transduc_dom_A_sf"/>
</dbReference>
<accession>A0A1Z5KNZ1</accession>
<dbReference type="InterPro" id="IPR059000">
    <property type="entry name" value="ATPase_P-type_domA"/>
</dbReference>
<dbReference type="InterPro" id="IPR001757">
    <property type="entry name" value="P_typ_ATPase"/>
</dbReference>
<evidence type="ECO:0000256" key="4">
    <source>
        <dbReference type="ARBA" id="ARBA00022692"/>
    </source>
</evidence>
<comment type="caution">
    <text evidence="18">The sequence shown here is derived from an EMBL/GenBank/DDBJ whole genome shotgun (WGS) entry which is preliminary data.</text>
</comment>
<evidence type="ECO:0000256" key="11">
    <source>
        <dbReference type="ARBA" id="ARBA00022989"/>
    </source>
</evidence>
<feature type="transmembrane region" description="Helical" evidence="15">
    <location>
        <begin position="993"/>
        <end position="1014"/>
    </location>
</feature>
<feature type="transmembrane region" description="Helical" evidence="15">
    <location>
        <begin position="294"/>
        <end position="315"/>
    </location>
</feature>
<dbReference type="InterPro" id="IPR023299">
    <property type="entry name" value="ATPase_P-typ_cyto_dom_N"/>
</dbReference>
<evidence type="ECO:0000256" key="15">
    <source>
        <dbReference type="RuleBase" id="RU361146"/>
    </source>
</evidence>
<keyword evidence="6 15" id="KW-0547">Nucleotide-binding</keyword>
<keyword evidence="2 15" id="KW-0813">Transport</keyword>
<dbReference type="Gene3D" id="2.70.150.10">
    <property type="entry name" value="Calcium-transporting ATPase, cytoplasmic transduction domain A"/>
    <property type="match status" value="1"/>
</dbReference>
<dbReference type="InterPro" id="IPR006408">
    <property type="entry name" value="P-type_ATPase_IIB"/>
</dbReference>
<dbReference type="AlphaFoldDB" id="A0A1Z5KNZ1"/>
<dbReference type="InterPro" id="IPR004014">
    <property type="entry name" value="ATPase_P-typ_cation-transptr_N"/>
</dbReference>
<feature type="transmembrane region" description="Helical" evidence="15">
    <location>
        <begin position="956"/>
        <end position="973"/>
    </location>
</feature>